<dbReference type="InterPro" id="IPR010432">
    <property type="entry name" value="RDD"/>
</dbReference>
<feature type="transmembrane region" description="Helical" evidence="6">
    <location>
        <begin position="54"/>
        <end position="72"/>
    </location>
</feature>
<evidence type="ECO:0000256" key="1">
    <source>
        <dbReference type="ARBA" id="ARBA00004651"/>
    </source>
</evidence>
<dbReference type="InterPro" id="IPR051791">
    <property type="entry name" value="Pra-immunoreactive"/>
</dbReference>
<evidence type="ECO:0000256" key="5">
    <source>
        <dbReference type="ARBA" id="ARBA00023136"/>
    </source>
</evidence>
<evidence type="ECO:0000256" key="4">
    <source>
        <dbReference type="ARBA" id="ARBA00022989"/>
    </source>
</evidence>
<evidence type="ECO:0000313" key="9">
    <source>
        <dbReference type="Proteomes" id="UP000809621"/>
    </source>
</evidence>
<dbReference type="EMBL" id="JAFEUM010000001">
    <property type="protein sequence ID" value="MBM7034875.1"/>
    <property type="molecule type" value="Genomic_DNA"/>
</dbReference>
<keyword evidence="5 6" id="KW-0472">Membrane</keyword>
<evidence type="ECO:0000256" key="3">
    <source>
        <dbReference type="ARBA" id="ARBA00022692"/>
    </source>
</evidence>
<organism evidence="8 9">
    <name type="scientific">Vibrio ulleungensis</name>
    <dbReference type="NCBI Taxonomy" id="2807619"/>
    <lineage>
        <taxon>Bacteria</taxon>
        <taxon>Pseudomonadati</taxon>
        <taxon>Pseudomonadota</taxon>
        <taxon>Gammaproteobacteria</taxon>
        <taxon>Vibrionales</taxon>
        <taxon>Vibrionaceae</taxon>
        <taxon>Vibrio</taxon>
    </lineage>
</organism>
<dbReference type="Pfam" id="PF06271">
    <property type="entry name" value="RDD"/>
    <property type="match status" value="1"/>
</dbReference>
<protein>
    <submittedName>
        <fullName evidence="8">RDD family protein</fullName>
    </submittedName>
</protein>
<evidence type="ECO:0000313" key="8">
    <source>
        <dbReference type="EMBL" id="MBM7034875.1"/>
    </source>
</evidence>
<dbReference type="Proteomes" id="UP000809621">
    <property type="component" value="Unassembled WGS sequence"/>
</dbReference>
<gene>
    <name evidence="8" type="ORF">JQC93_00540</name>
</gene>
<dbReference type="RefSeq" id="WP_084888924.1">
    <property type="nucleotide sequence ID" value="NZ_JAFEUM010000001.1"/>
</dbReference>
<evidence type="ECO:0000256" key="2">
    <source>
        <dbReference type="ARBA" id="ARBA00022475"/>
    </source>
</evidence>
<feature type="domain" description="RDD" evidence="7">
    <location>
        <begin position="11"/>
        <end position="149"/>
    </location>
</feature>
<keyword evidence="3 6" id="KW-0812">Transmembrane</keyword>
<comment type="subcellular location">
    <subcellularLocation>
        <location evidence="1">Cell membrane</location>
        <topology evidence="1">Multi-pass membrane protein</topology>
    </subcellularLocation>
</comment>
<keyword evidence="4 6" id="KW-1133">Transmembrane helix</keyword>
<reference evidence="8 9" key="1">
    <citation type="submission" date="2021-02" db="EMBL/GenBank/DDBJ databases">
        <authorList>
            <person name="Park J.-S."/>
        </authorList>
    </citation>
    <scope>NUCLEOTIDE SEQUENCE [LARGE SCALE GENOMIC DNA]</scope>
    <source>
        <strain evidence="8 9">188UL20-2</strain>
    </source>
</reference>
<keyword evidence="2" id="KW-1003">Cell membrane</keyword>
<feature type="transmembrane region" description="Helical" evidence="6">
    <location>
        <begin position="22"/>
        <end position="42"/>
    </location>
</feature>
<feature type="transmembrane region" description="Helical" evidence="6">
    <location>
        <begin position="111"/>
        <end position="136"/>
    </location>
</feature>
<sequence>MQQDHTPPYVLASLWARFAGNFIDSLIIGIVLIPIVYFAGGFDMMMESQPAEPSLAQNVGAAIAGLAVYALVNWKSLEKDGQTVGKRIMGTKIVFLDGTQAGAADVVLKRYAVYLLLPHVPYVGGVISLIGLLLIFGGQQRCLHDRVAGTKVVCS</sequence>
<proteinExistence type="predicted"/>
<accession>A0ABS2HBB2</accession>
<dbReference type="PANTHER" id="PTHR36115">
    <property type="entry name" value="PROLINE-RICH ANTIGEN HOMOLOG-RELATED"/>
    <property type="match status" value="1"/>
</dbReference>
<evidence type="ECO:0000259" key="7">
    <source>
        <dbReference type="Pfam" id="PF06271"/>
    </source>
</evidence>
<evidence type="ECO:0000256" key="6">
    <source>
        <dbReference type="SAM" id="Phobius"/>
    </source>
</evidence>
<comment type="caution">
    <text evidence="8">The sequence shown here is derived from an EMBL/GenBank/DDBJ whole genome shotgun (WGS) entry which is preliminary data.</text>
</comment>
<keyword evidence="9" id="KW-1185">Reference proteome</keyword>
<name>A0ABS2HBB2_9VIBR</name>